<keyword evidence="3" id="KW-1185">Reference proteome</keyword>
<organism evidence="2 3">
    <name type="scientific">Stachybotrys chartarum (strain CBS 109288 / IBT 7711)</name>
    <name type="common">Toxic black mold</name>
    <name type="synonym">Stilbospora chartarum</name>
    <dbReference type="NCBI Taxonomy" id="1280523"/>
    <lineage>
        <taxon>Eukaryota</taxon>
        <taxon>Fungi</taxon>
        <taxon>Dikarya</taxon>
        <taxon>Ascomycota</taxon>
        <taxon>Pezizomycotina</taxon>
        <taxon>Sordariomycetes</taxon>
        <taxon>Hypocreomycetidae</taxon>
        <taxon>Hypocreales</taxon>
        <taxon>Stachybotryaceae</taxon>
        <taxon>Stachybotrys</taxon>
    </lineage>
</organism>
<evidence type="ECO:0000313" key="3">
    <source>
        <dbReference type="Proteomes" id="UP000028045"/>
    </source>
</evidence>
<feature type="region of interest" description="Disordered" evidence="1">
    <location>
        <begin position="1"/>
        <end position="31"/>
    </location>
</feature>
<feature type="compositionally biased region" description="Polar residues" evidence="1">
    <location>
        <begin position="132"/>
        <end position="150"/>
    </location>
</feature>
<protein>
    <submittedName>
        <fullName evidence="2">Uncharacterized protein</fullName>
    </submittedName>
</protein>
<accession>A0A084BBG2</accession>
<dbReference type="HOGENOM" id="CLU_957045_0_0_1"/>
<dbReference type="EMBL" id="KL647416">
    <property type="protein sequence ID" value="KEY74891.1"/>
    <property type="molecule type" value="Genomic_DNA"/>
</dbReference>
<feature type="compositionally biased region" description="Low complexity" evidence="1">
    <location>
        <begin position="22"/>
        <end position="31"/>
    </location>
</feature>
<dbReference type="Proteomes" id="UP000028045">
    <property type="component" value="Unassembled WGS sequence"/>
</dbReference>
<reference evidence="2 3" key="1">
    <citation type="journal article" date="2014" name="BMC Genomics">
        <title>Comparative genome sequencing reveals chemotype-specific gene clusters in the toxigenic black mold Stachybotrys.</title>
        <authorList>
            <person name="Semeiks J."/>
            <person name="Borek D."/>
            <person name="Otwinowski Z."/>
            <person name="Grishin N.V."/>
        </authorList>
    </citation>
    <scope>NUCLEOTIDE SEQUENCE [LARGE SCALE GENOMIC DNA]</scope>
    <source>
        <strain evidence="3">CBS 109288 / IBT 7711</strain>
    </source>
</reference>
<name>A0A084BBG2_STACB</name>
<sequence>MGNPHPSKGPCSPVTQKHSNHRAANQRNAQATVTPGSDTLITNRISAAAAAEGTHHAILDTLPAPQQVLRANGPFRVPDADADDTNAAWIEVRKYHEMFSRAAKRNSRCGIPSDTGRSSLSDQPSLVDVGESVSTPDSTLTSRTGSTPRSARSADLVLLPRGIRVKDTNVIVPSAFAHFKTNRPPEGHYKVEELSHTDIWVSSGDDWVRSLSNEYREMKVLGLCEEEFASFANDQFLRRSPRYLPDSDDRQWRGERMLQLVSPPKENTHWRKPPVLDTAKPSVDWSWDIVT</sequence>
<dbReference type="OrthoDB" id="5426911at2759"/>
<proteinExistence type="predicted"/>
<evidence type="ECO:0000256" key="1">
    <source>
        <dbReference type="SAM" id="MobiDB-lite"/>
    </source>
</evidence>
<feature type="compositionally biased region" description="Polar residues" evidence="1">
    <location>
        <begin position="115"/>
        <end position="124"/>
    </location>
</feature>
<gene>
    <name evidence="2" type="ORF">S7711_11468</name>
</gene>
<dbReference type="AlphaFoldDB" id="A0A084BBG2"/>
<feature type="region of interest" description="Disordered" evidence="1">
    <location>
        <begin position="102"/>
        <end position="152"/>
    </location>
</feature>
<evidence type="ECO:0000313" key="2">
    <source>
        <dbReference type="EMBL" id="KEY74891.1"/>
    </source>
</evidence>